<dbReference type="PIRSF" id="PIRSF032025">
    <property type="entry name" value="UCP032025"/>
    <property type="match status" value="1"/>
</dbReference>
<organism evidence="1 2">
    <name type="scientific">Novosphingobium pentaromativorans</name>
    <dbReference type="NCBI Taxonomy" id="205844"/>
    <lineage>
        <taxon>Bacteria</taxon>
        <taxon>Pseudomonadati</taxon>
        <taxon>Pseudomonadota</taxon>
        <taxon>Alphaproteobacteria</taxon>
        <taxon>Sphingomonadales</taxon>
        <taxon>Sphingomonadaceae</taxon>
        <taxon>Novosphingobium</taxon>
    </lineage>
</organism>
<accession>A0A2W5NMS6</accession>
<evidence type="ECO:0000313" key="1">
    <source>
        <dbReference type="EMBL" id="PZQ54741.1"/>
    </source>
</evidence>
<proteinExistence type="predicted"/>
<reference evidence="1 2" key="1">
    <citation type="submission" date="2017-08" db="EMBL/GenBank/DDBJ databases">
        <title>Infants hospitalized years apart are colonized by the same room-sourced microbial strains.</title>
        <authorList>
            <person name="Brooks B."/>
            <person name="Olm M.R."/>
            <person name="Firek B.A."/>
            <person name="Baker R."/>
            <person name="Thomas B.C."/>
            <person name="Morowitz M.J."/>
            <person name="Banfield J.F."/>
        </authorList>
    </citation>
    <scope>NUCLEOTIDE SEQUENCE [LARGE SCALE GENOMIC DNA]</scope>
    <source>
        <strain evidence="1">S2_005_002_R2_33</strain>
    </source>
</reference>
<name>A0A2W5NMS6_9SPHN</name>
<evidence type="ECO:0000313" key="2">
    <source>
        <dbReference type="Proteomes" id="UP000249082"/>
    </source>
</evidence>
<dbReference type="AlphaFoldDB" id="A0A2W5NMS6"/>
<protein>
    <submittedName>
        <fullName evidence="1">DUF1489 domain-containing protein</fullName>
    </submittedName>
</protein>
<dbReference type="InterPro" id="IPR008320">
    <property type="entry name" value="UCP032025"/>
</dbReference>
<dbReference type="Proteomes" id="UP000249082">
    <property type="component" value="Unassembled WGS sequence"/>
</dbReference>
<dbReference type="Pfam" id="PF07370">
    <property type="entry name" value="DUF1489"/>
    <property type="match status" value="1"/>
</dbReference>
<gene>
    <name evidence="1" type="ORF">DI555_12020</name>
</gene>
<sequence length="133" mass="14997">MPLHMTKIAFSAESPADLRAWLESHEDVGEARLTTRYLPKRQEEMVGGSLYWIYEHALIGRSPILGFEQREDGRWHIRLAPALIPVVTQPKRAHQGWRYLAEKDAPRDLGEGETAGDAMPPAMARELAKLGLV</sequence>
<comment type="caution">
    <text evidence="1">The sequence shown here is derived from an EMBL/GenBank/DDBJ whole genome shotgun (WGS) entry which is preliminary data.</text>
</comment>
<dbReference type="EMBL" id="QFPX01000008">
    <property type="protein sequence ID" value="PZQ54741.1"/>
    <property type="molecule type" value="Genomic_DNA"/>
</dbReference>